<accession>A0A2Z7AEF8</accession>
<name>A0A2Z7AEF8_9LAMI</name>
<organism evidence="3 4">
    <name type="scientific">Dorcoceras hygrometricum</name>
    <dbReference type="NCBI Taxonomy" id="472368"/>
    <lineage>
        <taxon>Eukaryota</taxon>
        <taxon>Viridiplantae</taxon>
        <taxon>Streptophyta</taxon>
        <taxon>Embryophyta</taxon>
        <taxon>Tracheophyta</taxon>
        <taxon>Spermatophyta</taxon>
        <taxon>Magnoliopsida</taxon>
        <taxon>eudicotyledons</taxon>
        <taxon>Gunneridae</taxon>
        <taxon>Pentapetalae</taxon>
        <taxon>asterids</taxon>
        <taxon>lamiids</taxon>
        <taxon>Lamiales</taxon>
        <taxon>Gesneriaceae</taxon>
        <taxon>Didymocarpoideae</taxon>
        <taxon>Trichosporeae</taxon>
        <taxon>Loxocarpinae</taxon>
        <taxon>Dorcoceras</taxon>
    </lineage>
</organism>
<keyword evidence="2" id="KW-0812">Transmembrane</keyword>
<dbReference type="Proteomes" id="UP000250235">
    <property type="component" value="Unassembled WGS sequence"/>
</dbReference>
<feature type="region of interest" description="Disordered" evidence="1">
    <location>
        <begin position="144"/>
        <end position="180"/>
    </location>
</feature>
<feature type="compositionally biased region" description="Polar residues" evidence="1">
    <location>
        <begin position="162"/>
        <end position="171"/>
    </location>
</feature>
<evidence type="ECO:0000313" key="4">
    <source>
        <dbReference type="Proteomes" id="UP000250235"/>
    </source>
</evidence>
<feature type="transmembrane region" description="Helical" evidence="2">
    <location>
        <begin position="107"/>
        <end position="128"/>
    </location>
</feature>
<feature type="transmembrane region" description="Helical" evidence="2">
    <location>
        <begin position="78"/>
        <end position="101"/>
    </location>
</feature>
<evidence type="ECO:0000256" key="1">
    <source>
        <dbReference type="SAM" id="MobiDB-lite"/>
    </source>
</evidence>
<dbReference type="AlphaFoldDB" id="A0A2Z7AEF8"/>
<evidence type="ECO:0000256" key="2">
    <source>
        <dbReference type="SAM" id="Phobius"/>
    </source>
</evidence>
<sequence length="462" mass="50896">MKLLCVRASRTGAVVGREFYGEMPWVLQASIRSYGPCCGERLEELSCIVSCTSAVVPCCIAVVSYQPPVVIRCLMHSICILFMLYLCCLFELCLEFLGSLIGRSLQLLSGVSCIAFAFYLCCAWLRPVSRGNWHFKRKAAVDRQSGPRPESRHLRQPALEGLTNSARTKTPQRGDRNKSCEGAAAAALSGGRRRRRLAAAGGGVRLGEEGRPNLGLEMCLAVGPQPLRLRNHNFGLTHRIMVKRLATSPHDPLGITDSACKNQLVVVSVQYGPFNTYIPIRSTTIGITDSACKNQLVVVSVQYGPFNTYIPIRSTTIGKSRVARDPIAMHTSWRSNSDIASVNSIGYPRMRASGESSTTKHRLLHASGPHPIPPPNDPKTNQYNHDLELIHSTNGNHLESPNEGSSIDHQVTIHLHAQNITMFPTNETWYFASQMLVSSSGGLIPILTDQSTRNEFRIHSDY</sequence>
<gene>
    <name evidence="3" type="ORF">F511_18089</name>
</gene>
<keyword evidence="2" id="KW-0472">Membrane</keyword>
<dbReference type="EMBL" id="KV016237">
    <property type="protein sequence ID" value="KZV19988.1"/>
    <property type="molecule type" value="Genomic_DNA"/>
</dbReference>
<proteinExistence type="predicted"/>
<protein>
    <submittedName>
        <fullName evidence="3">Uncharacterized protein</fullName>
    </submittedName>
</protein>
<keyword evidence="4" id="KW-1185">Reference proteome</keyword>
<keyword evidence="2" id="KW-1133">Transmembrane helix</keyword>
<reference evidence="3 4" key="1">
    <citation type="journal article" date="2015" name="Proc. Natl. Acad. Sci. U.S.A.">
        <title>The resurrection genome of Boea hygrometrica: A blueprint for survival of dehydration.</title>
        <authorList>
            <person name="Xiao L."/>
            <person name="Yang G."/>
            <person name="Zhang L."/>
            <person name="Yang X."/>
            <person name="Zhao S."/>
            <person name="Ji Z."/>
            <person name="Zhou Q."/>
            <person name="Hu M."/>
            <person name="Wang Y."/>
            <person name="Chen M."/>
            <person name="Xu Y."/>
            <person name="Jin H."/>
            <person name="Xiao X."/>
            <person name="Hu G."/>
            <person name="Bao F."/>
            <person name="Hu Y."/>
            <person name="Wan P."/>
            <person name="Li L."/>
            <person name="Deng X."/>
            <person name="Kuang T."/>
            <person name="Xiang C."/>
            <person name="Zhu J.K."/>
            <person name="Oliver M.J."/>
            <person name="He Y."/>
        </authorList>
    </citation>
    <scope>NUCLEOTIDE SEQUENCE [LARGE SCALE GENOMIC DNA]</scope>
    <source>
        <strain evidence="4">cv. XS01</strain>
    </source>
</reference>
<evidence type="ECO:0000313" key="3">
    <source>
        <dbReference type="EMBL" id="KZV19988.1"/>
    </source>
</evidence>